<comment type="caution">
    <text evidence="2">The sequence shown here is derived from an EMBL/GenBank/DDBJ whole genome shotgun (WGS) entry which is preliminary data.</text>
</comment>
<feature type="compositionally biased region" description="Basic and acidic residues" evidence="1">
    <location>
        <begin position="91"/>
        <end position="110"/>
    </location>
</feature>
<dbReference type="AlphaFoldDB" id="A0A3D8S7T7"/>
<feature type="region of interest" description="Disordered" evidence="1">
    <location>
        <begin position="91"/>
        <end position="135"/>
    </location>
</feature>
<feature type="compositionally biased region" description="Acidic residues" evidence="1">
    <location>
        <begin position="111"/>
        <end position="135"/>
    </location>
</feature>
<protein>
    <submittedName>
        <fullName evidence="2">Uncharacterized protein</fullName>
    </submittedName>
</protein>
<name>A0A3D8S7T7_9HELO</name>
<sequence>MSSAQKGDLLPLLFFLGVLSLPIIAAFLPFTANGNGGLGEEETAVEKGEMVDGAVDEGYLDGSKMKAAVDERGEMLREKIKDDAEVECKAKRQEHGETWGNKNEGKLQEDKEVEMDKEEEVVEEKEEDDWVSITV</sequence>
<evidence type="ECO:0000313" key="3">
    <source>
        <dbReference type="Proteomes" id="UP000256645"/>
    </source>
</evidence>
<organism evidence="2 3">
    <name type="scientific">Coleophoma cylindrospora</name>
    <dbReference type="NCBI Taxonomy" id="1849047"/>
    <lineage>
        <taxon>Eukaryota</taxon>
        <taxon>Fungi</taxon>
        <taxon>Dikarya</taxon>
        <taxon>Ascomycota</taxon>
        <taxon>Pezizomycotina</taxon>
        <taxon>Leotiomycetes</taxon>
        <taxon>Helotiales</taxon>
        <taxon>Dermateaceae</taxon>
        <taxon>Coleophoma</taxon>
    </lineage>
</organism>
<gene>
    <name evidence="2" type="ORF">BP6252_03273</name>
</gene>
<evidence type="ECO:0000256" key="1">
    <source>
        <dbReference type="SAM" id="MobiDB-lite"/>
    </source>
</evidence>
<dbReference type="EMBL" id="PDLM01000003">
    <property type="protein sequence ID" value="RDW82161.1"/>
    <property type="molecule type" value="Genomic_DNA"/>
</dbReference>
<proteinExistence type="predicted"/>
<evidence type="ECO:0000313" key="2">
    <source>
        <dbReference type="EMBL" id="RDW82161.1"/>
    </source>
</evidence>
<dbReference type="Proteomes" id="UP000256645">
    <property type="component" value="Unassembled WGS sequence"/>
</dbReference>
<keyword evidence="3" id="KW-1185">Reference proteome</keyword>
<accession>A0A3D8S7T7</accession>
<reference evidence="2 3" key="1">
    <citation type="journal article" date="2018" name="IMA Fungus">
        <title>IMA Genome-F 9: Draft genome sequence of Annulohypoxylon stygium, Aspergillus mulundensis, Berkeleyomyces basicola (syn. Thielaviopsis basicola), Ceratocystis smalleyi, two Cercospora beticola strains, Coleophoma cylindrospora, Fusarium fracticaudum, Phialophora cf. hyalina, and Morchella septimelata.</title>
        <authorList>
            <person name="Wingfield B.D."/>
            <person name="Bills G.F."/>
            <person name="Dong Y."/>
            <person name="Huang W."/>
            <person name="Nel W.J."/>
            <person name="Swalarsk-Parry B.S."/>
            <person name="Vaghefi N."/>
            <person name="Wilken P.M."/>
            <person name="An Z."/>
            <person name="de Beer Z.W."/>
            <person name="De Vos L."/>
            <person name="Chen L."/>
            <person name="Duong T.A."/>
            <person name="Gao Y."/>
            <person name="Hammerbacher A."/>
            <person name="Kikkert J.R."/>
            <person name="Li Y."/>
            <person name="Li H."/>
            <person name="Li K."/>
            <person name="Li Q."/>
            <person name="Liu X."/>
            <person name="Ma X."/>
            <person name="Naidoo K."/>
            <person name="Pethybridge S.J."/>
            <person name="Sun J."/>
            <person name="Steenkamp E.T."/>
            <person name="van der Nest M.A."/>
            <person name="van Wyk S."/>
            <person name="Wingfield M.J."/>
            <person name="Xiong C."/>
            <person name="Yue Q."/>
            <person name="Zhang X."/>
        </authorList>
    </citation>
    <scope>NUCLEOTIDE SEQUENCE [LARGE SCALE GENOMIC DNA]</scope>
    <source>
        <strain evidence="2 3">BP6252</strain>
    </source>
</reference>